<evidence type="ECO:0000256" key="5">
    <source>
        <dbReference type="ARBA" id="ARBA00022448"/>
    </source>
</evidence>
<keyword evidence="11" id="KW-0966">Cell projection</keyword>
<name>A0A7Y9J0U0_9BURK</name>
<dbReference type="AlphaFoldDB" id="A0A7Y9J0U0"/>
<proteinExistence type="inferred from homology"/>
<accession>A0A7Y9J0U0</accession>
<comment type="caution">
    <text evidence="11">The sequence shown here is derived from an EMBL/GenBank/DDBJ whole genome shotgun (WGS) entry which is preliminary data.</text>
</comment>
<comment type="function">
    <text evidence="1">Needed for flagellar regrowth and assembly.</text>
</comment>
<protein>
    <recommendedName>
        <fullName evidence="4">Flagellar assembly protein FliH</fullName>
    </recommendedName>
</protein>
<keyword evidence="12" id="KW-1185">Reference proteome</keyword>
<dbReference type="InterPro" id="IPR018035">
    <property type="entry name" value="Flagellar_FliH/T3SS_HrpE"/>
</dbReference>
<dbReference type="GO" id="GO:0044781">
    <property type="term" value="P:bacterial-type flagellum organization"/>
    <property type="evidence" value="ECO:0007669"/>
    <property type="project" value="UniProtKB-KW"/>
</dbReference>
<gene>
    <name evidence="11" type="ORF">FHW18_005048</name>
</gene>
<reference evidence="11 12" key="1">
    <citation type="submission" date="2020-07" db="EMBL/GenBank/DDBJ databases">
        <title>Genomic Encyclopedia of Type Strains, Phase IV (KMG-V): Genome sequencing to study the core and pangenomes of soil and plant-associated prokaryotes.</title>
        <authorList>
            <person name="Whitman W."/>
        </authorList>
    </citation>
    <scope>NUCLEOTIDE SEQUENCE [LARGE SCALE GENOMIC DNA]</scope>
    <source>
        <strain evidence="11 12">SAS40</strain>
    </source>
</reference>
<evidence type="ECO:0000256" key="1">
    <source>
        <dbReference type="ARBA" id="ARBA00003041"/>
    </source>
</evidence>
<evidence type="ECO:0000256" key="2">
    <source>
        <dbReference type="ARBA" id="ARBA00004496"/>
    </source>
</evidence>
<evidence type="ECO:0000256" key="6">
    <source>
        <dbReference type="ARBA" id="ARBA00022490"/>
    </source>
</evidence>
<dbReference type="Proteomes" id="UP000542125">
    <property type="component" value="Unassembled WGS sequence"/>
</dbReference>
<evidence type="ECO:0000313" key="11">
    <source>
        <dbReference type="EMBL" id="NYE85729.1"/>
    </source>
</evidence>
<keyword evidence="11" id="KW-0969">Cilium</keyword>
<evidence type="ECO:0000256" key="4">
    <source>
        <dbReference type="ARBA" id="ARBA00016507"/>
    </source>
</evidence>
<keyword evidence="5" id="KW-0813">Transport</keyword>
<dbReference type="PRINTS" id="PR01003">
    <property type="entry name" value="FLGFLIH"/>
</dbReference>
<dbReference type="GO" id="GO:0003774">
    <property type="term" value="F:cytoskeletal motor activity"/>
    <property type="evidence" value="ECO:0007669"/>
    <property type="project" value="InterPro"/>
</dbReference>
<evidence type="ECO:0000256" key="3">
    <source>
        <dbReference type="ARBA" id="ARBA00006602"/>
    </source>
</evidence>
<dbReference type="GO" id="GO:0071973">
    <property type="term" value="P:bacterial-type flagellum-dependent cell motility"/>
    <property type="evidence" value="ECO:0007669"/>
    <property type="project" value="InterPro"/>
</dbReference>
<dbReference type="GO" id="GO:0015031">
    <property type="term" value="P:protein transport"/>
    <property type="evidence" value="ECO:0007669"/>
    <property type="project" value="UniProtKB-KW"/>
</dbReference>
<evidence type="ECO:0000313" key="12">
    <source>
        <dbReference type="Proteomes" id="UP000542125"/>
    </source>
</evidence>
<evidence type="ECO:0000256" key="8">
    <source>
        <dbReference type="ARBA" id="ARBA00022927"/>
    </source>
</evidence>
<evidence type="ECO:0000259" key="10">
    <source>
        <dbReference type="Pfam" id="PF02108"/>
    </source>
</evidence>
<dbReference type="InterPro" id="IPR000563">
    <property type="entry name" value="Flag_FliH"/>
</dbReference>
<dbReference type="Pfam" id="PF02108">
    <property type="entry name" value="FliH"/>
    <property type="match status" value="1"/>
</dbReference>
<dbReference type="InterPro" id="IPR051472">
    <property type="entry name" value="T3SS_Stator/FliH"/>
</dbReference>
<dbReference type="EMBL" id="JACBYR010000003">
    <property type="protein sequence ID" value="NYE85729.1"/>
    <property type="molecule type" value="Genomic_DNA"/>
</dbReference>
<keyword evidence="6" id="KW-0963">Cytoplasm</keyword>
<comment type="similarity">
    <text evidence="3">Belongs to the FliH family.</text>
</comment>
<keyword evidence="9" id="KW-1006">Bacterial flagellum protein export</keyword>
<dbReference type="PANTHER" id="PTHR34982:SF1">
    <property type="entry name" value="FLAGELLAR ASSEMBLY PROTEIN FLIH"/>
    <property type="match status" value="1"/>
</dbReference>
<evidence type="ECO:0000256" key="9">
    <source>
        <dbReference type="ARBA" id="ARBA00023225"/>
    </source>
</evidence>
<feature type="domain" description="Flagellar assembly protein FliH/Type III secretion system HrpE" evidence="10">
    <location>
        <begin position="115"/>
        <end position="240"/>
    </location>
</feature>
<evidence type="ECO:0000256" key="7">
    <source>
        <dbReference type="ARBA" id="ARBA00022795"/>
    </source>
</evidence>
<sequence length="266" mass="28782">MSDRLLHRGRILSADEGEDLPVWKLKAFPAGSEGQYRRRPQTLAEKIAAEQLASNSLAARSRPVEPLRPVAAAPAPAAKPKPAVDPAEVERIRKEAFDEGYAAGYDSGASAAHDETERLRILADSAGAVFETFEHTLAPALLELTMAVARQVVRRELSTDSNVVLSVVRDAFAQLTGGETGKQLLLNPNDIQLVRAHLGEELTLGQWKLVEDSRIDPGGCRISTQQSAVDGTVETRWKRVVATLGSRARWVTDADGKDDDEDAGDA</sequence>
<organism evidence="11 12">
    <name type="scientific">Pigmentiphaga litoralis</name>
    <dbReference type="NCBI Taxonomy" id="516702"/>
    <lineage>
        <taxon>Bacteria</taxon>
        <taxon>Pseudomonadati</taxon>
        <taxon>Pseudomonadota</taxon>
        <taxon>Betaproteobacteria</taxon>
        <taxon>Burkholderiales</taxon>
        <taxon>Alcaligenaceae</taxon>
        <taxon>Pigmentiphaga</taxon>
    </lineage>
</organism>
<comment type="subcellular location">
    <subcellularLocation>
        <location evidence="2">Cytoplasm</location>
    </subcellularLocation>
</comment>
<keyword evidence="11" id="KW-0282">Flagellum</keyword>
<dbReference type="GO" id="GO:0005829">
    <property type="term" value="C:cytosol"/>
    <property type="evidence" value="ECO:0007669"/>
    <property type="project" value="TreeGrafter"/>
</dbReference>
<dbReference type="GO" id="GO:0009288">
    <property type="term" value="C:bacterial-type flagellum"/>
    <property type="evidence" value="ECO:0007669"/>
    <property type="project" value="InterPro"/>
</dbReference>
<dbReference type="RefSeq" id="WP_179590077.1">
    <property type="nucleotide sequence ID" value="NZ_JACBYR010000003.1"/>
</dbReference>
<dbReference type="PANTHER" id="PTHR34982">
    <property type="entry name" value="YOP PROTEINS TRANSLOCATION PROTEIN L"/>
    <property type="match status" value="1"/>
</dbReference>
<keyword evidence="7" id="KW-1005">Bacterial flagellum biogenesis</keyword>
<keyword evidence="8" id="KW-0653">Protein transport</keyword>